<dbReference type="Gene3D" id="3.30.1600.10">
    <property type="entry name" value="SIR2/SIRT2 'Small Domain"/>
    <property type="match status" value="1"/>
</dbReference>
<feature type="binding site" evidence="4">
    <location>
        <position position="182"/>
    </location>
    <ligand>
        <name>Zn(2+)</name>
        <dbReference type="ChEBI" id="CHEBI:29105"/>
    </ligand>
</feature>
<protein>
    <recommendedName>
        <fullName evidence="1">protein acetyllysine N-acetyltransferase</fullName>
        <ecNumber evidence="1">2.3.1.286</ecNumber>
    </recommendedName>
</protein>
<name>A0A0T5X975_9BACT</name>
<reference evidence="7" key="1">
    <citation type="submission" date="2012-09" db="EMBL/GenBank/DDBJ databases">
        <authorList>
            <person name="Weinstock G."/>
            <person name="Sodergren E."/>
            <person name="Clifton S."/>
            <person name="Fulton L."/>
            <person name="Fulton B."/>
            <person name="Courtney L."/>
            <person name="Fronick C."/>
            <person name="Harrison M."/>
            <person name="Strong C."/>
            <person name="Farmer C."/>
            <person name="Delehaunty K."/>
            <person name="Markovic C."/>
            <person name="Hall O."/>
            <person name="Minx P."/>
            <person name="Tomlinson C."/>
            <person name="Mitreva M."/>
            <person name="Nelson J."/>
            <person name="Hou S."/>
            <person name="Wollam A."/>
            <person name="Pepin K.H."/>
            <person name="Johnson M."/>
            <person name="Bhonagiri V."/>
            <person name="Nash W.E."/>
            <person name="Suruliraj S."/>
            <person name="Warren W."/>
            <person name="Chinwalla A."/>
            <person name="Mardis E.R."/>
            <person name="Wilson R.K."/>
        </authorList>
    </citation>
    <scope>NUCLEOTIDE SEQUENCE [LARGE SCALE GENOMIC DNA]</scope>
    <source>
        <strain evidence="7">OS1</strain>
    </source>
</reference>
<evidence type="ECO:0000313" key="6">
    <source>
        <dbReference type="EMBL" id="KRT34941.1"/>
    </source>
</evidence>
<keyword evidence="2" id="KW-0808">Transferase</keyword>
<keyword evidence="3" id="KW-0520">NAD</keyword>
<dbReference type="Gene3D" id="3.40.50.1220">
    <property type="entry name" value="TPP-binding domain"/>
    <property type="match status" value="1"/>
</dbReference>
<evidence type="ECO:0000256" key="1">
    <source>
        <dbReference type="ARBA" id="ARBA00012928"/>
    </source>
</evidence>
<feature type="binding site" evidence="4">
    <location>
        <position position="155"/>
    </location>
    <ligand>
        <name>Zn(2+)</name>
        <dbReference type="ChEBI" id="CHEBI:29105"/>
    </ligand>
</feature>
<dbReference type="PANTHER" id="PTHR11085">
    <property type="entry name" value="NAD-DEPENDENT PROTEIN DEACYLASE SIRTUIN-5, MITOCHONDRIAL-RELATED"/>
    <property type="match status" value="1"/>
</dbReference>
<dbReference type="InterPro" id="IPR003000">
    <property type="entry name" value="Sirtuin"/>
</dbReference>
<evidence type="ECO:0000256" key="2">
    <source>
        <dbReference type="ARBA" id="ARBA00022679"/>
    </source>
</evidence>
<feature type="domain" description="Deacetylase sirtuin-type" evidence="5">
    <location>
        <begin position="19"/>
        <end position="276"/>
    </location>
</feature>
<dbReference type="SUPFAM" id="SSF52467">
    <property type="entry name" value="DHS-like NAD/FAD-binding domain"/>
    <property type="match status" value="1"/>
</dbReference>
<dbReference type="Pfam" id="PF02146">
    <property type="entry name" value="SIR2"/>
    <property type="match status" value="1"/>
</dbReference>
<dbReference type="GO" id="GO:0046872">
    <property type="term" value="F:metal ion binding"/>
    <property type="evidence" value="ECO:0007669"/>
    <property type="project" value="UniProtKB-KW"/>
</dbReference>
<dbReference type="eggNOG" id="COG0846">
    <property type="taxonomic scope" value="Bacteria"/>
</dbReference>
<dbReference type="GO" id="GO:0017136">
    <property type="term" value="F:histone deacetylase activity, NAD-dependent"/>
    <property type="evidence" value="ECO:0007669"/>
    <property type="project" value="TreeGrafter"/>
</dbReference>
<feature type="binding site" evidence="4">
    <location>
        <position position="158"/>
    </location>
    <ligand>
        <name>Zn(2+)</name>
        <dbReference type="ChEBI" id="CHEBI:29105"/>
    </ligand>
</feature>
<dbReference type="PANTHER" id="PTHR11085:SF4">
    <property type="entry name" value="NAD-DEPENDENT PROTEIN DEACYLASE"/>
    <property type="match status" value="1"/>
</dbReference>
<dbReference type="InterPro" id="IPR026591">
    <property type="entry name" value="Sirtuin_cat_small_dom_sf"/>
</dbReference>
<organism evidence="6 7">
    <name type="scientific">Acetomicrobium hydrogeniformans ATCC BAA-1850</name>
    <dbReference type="NCBI Taxonomy" id="592015"/>
    <lineage>
        <taxon>Bacteria</taxon>
        <taxon>Thermotogati</taxon>
        <taxon>Synergistota</taxon>
        <taxon>Synergistia</taxon>
        <taxon>Synergistales</taxon>
        <taxon>Acetomicrobiaceae</taxon>
        <taxon>Acetomicrobium</taxon>
    </lineage>
</organism>
<dbReference type="AlphaFoldDB" id="A0A0T5X975"/>
<dbReference type="InterPro" id="IPR029035">
    <property type="entry name" value="DHS-like_NAD/FAD-binding_dom"/>
</dbReference>
<feature type="binding site" evidence="4">
    <location>
        <position position="179"/>
    </location>
    <ligand>
        <name>Zn(2+)</name>
        <dbReference type="ChEBI" id="CHEBI:29105"/>
    </ligand>
</feature>
<dbReference type="EMBL" id="ACJX03000001">
    <property type="protein sequence ID" value="KRT34941.1"/>
    <property type="molecule type" value="Genomic_DNA"/>
</dbReference>
<keyword evidence="7" id="KW-1185">Reference proteome</keyword>
<evidence type="ECO:0000256" key="3">
    <source>
        <dbReference type="ARBA" id="ARBA00023027"/>
    </source>
</evidence>
<dbReference type="GO" id="GO:0070403">
    <property type="term" value="F:NAD+ binding"/>
    <property type="evidence" value="ECO:0007669"/>
    <property type="project" value="InterPro"/>
</dbReference>
<evidence type="ECO:0000259" key="5">
    <source>
        <dbReference type="PROSITE" id="PS50305"/>
    </source>
</evidence>
<keyword evidence="4" id="KW-0862">Zinc</keyword>
<sequence>MKISSDNDKVYKGFMRVKKLQEVKLMHDLTAKCADMIKKAQKICLLSGAGISTNAGIPDFRGPKGLYRTAGVDNPERIFDISYFYRDPSLFYKFHKEFLKALQQIKPTFSHYFFAKLEEKGKLIGIITQNIDSLHQRAGAKKVYEIHGGVWESYCLKCGKKFNYEESFKKTMEEETPHCDSCGGVIKPDIVFFGEPVKYLDKCIELARESDLFFVVGSSLVVTPAALIPAECKGTIVIVNKGDFSTTYLPMDRVDLVADEDIDAFFKSIDEHLKHD</sequence>
<dbReference type="PROSITE" id="PS50305">
    <property type="entry name" value="SIRTUIN"/>
    <property type="match status" value="1"/>
</dbReference>
<gene>
    <name evidence="6" type="ORF">HMPREF1705_04195</name>
</gene>
<dbReference type="InterPro" id="IPR026590">
    <property type="entry name" value="Ssirtuin_cat_dom"/>
</dbReference>
<dbReference type="Proteomes" id="UP000005273">
    <property type="component" value="Unassembled WGS sequence"/>
</dbReference>
<dbReference type="EC" id="2.3.1.286" evidence="1"/>
<evidence type="ECO:0000256" key="4">
    <source>
        <dbReference type="PROSITE-ProRule" id="PRU00236"/>
    </source>
</evidence>
<feature type="active site" description="Proton acceptor" evidence="4">
    <location>
        <position position="147"/>
    </location>
</feature>
<evidence type="ECO:0000313" key="7">
    <source>
        <dbReference type="Proteomes" id="UP000005273"/>
    </source>
</evidence>
<proteinExistence type="predicted"/>
<accession>A0A0T5X975</accession>
<comment type="caution">
    <text evidence="6">The sequence shown here is derived from an EMBL/GenBank/DDBJ whole genome shotgun (WGS) entry which is preliminary data.</text>
</comment>
<dbReference type="STRING" id="592015.HMPREF1705_04195"/>
<dbReference type="InterPro" id="IPR050134">
    <property type="entry name" value="NAD-dep_sirtuin_deacylases"/>
</dbReference>
<keyword evidence="4" id="KW-0479">Metal-binding</keyword>